<keyword evidence="4 11" id="KW-0732">Signal</keyword>
<evidence type="ECO:0000256" key="7">
    <source>
        <dbReference type="ARBA" id="ARBA00023180"/>
    </source>
</evidence>
<keyword evidence="10" id="KW-1133">Transmembrane helix</keyword>
<evidence type="ECO:0000313" key="14">
    <source>
        <dbReference type="Proteomes" id="UP001558613"/>
    </source>
</evidence>
<dbReference type="Pfam" id="PF00020">
    <property type="entry name" value="TNFR_c6"/>
    <property type="match status" value="3"/>
</dbReference>
<feature type="repeat" description="TNFR-Cys" evidence="8">
    <location>
        <begin position="114"/>
        <end position="156"/>
    </location>
</feature>
<keyword evidence="6 8" id="KW-1015">Disulfide bond</keyword>
<name>A0ABR3MKC8_9TELE</name>
<evidence type="ECO:0000313" key="13">
    <source>
        <dbReference type="EMBL" id="KAL1265021.1"/>
    </source>
</evidence>
<dbReference type="SMART" id="SM01411">
    <property type="entry name" value="Ephrin_rec_like"/>
    <property type="match status" value="2"/>
</dbReference>
<dbReference type="Proteomes" id="UP001558613">
    <property type="component" value="Unassembled WGS sequence"/>
</dbReference>
<evidence type="ECO:0000256" key="5">
    <source>
        <dbReference type="ARBA" id="ARBA00022737"/>
    </source>
</evidence>
<evidence type="ECO:0000256" key="11">
    <source>
        <dbReference type="SAM" id="SignalP"/>
    </source>
</evidence>
<organism evidence="13 14">
    <name type="scientific">Cirrhinus molitorella</name>
    <name type="common">mud carp</name>
    <dbReference type="NCBI Taxonomy" id="172907"/>
    <lineage>
        <taxon>Eukaryota</taxon>
        <taxon>Metazoa</taxon>
        <taxon>Chordata</taxon>
        <taxon>Craniata</taxon>
        <taxon>Vertebrata</taxon>
        <taxon>Euteleostomi</taxon>
        <taxon>Actinopterygii</taxon>
        <taxon>Neopterygii</taxon>
        <taxon>Teleostei</taxon>
        <taxon>Ostariophysi</taxon>
        <taxon>Cypriniformes</taxon>
        <taxon>Cyprinidae</taxon>
        <taxon>Labeoninae</taxon>
        <taxon>Labeonini</taxon>
        <taxon>Cirrhinus</taxon>
    </lineage>
</organism>
<keyword evidence="14" id="KW-1185">Reference proteome</keyword>
<protein>
    <recommendedName>
        <fullName evidence="12">TNFR-Cys domain-containing protein</fullName>
    </recommendedName>
</protein>
<keyword evidence="10" id="KW-0472">Membrane</keyword>
<feature type="signal peptide" evidence="11">
    <location>
        <begin position="1"/>
        <end position="20"/>
    </location>
</feature>
<reference evidence="13 14" key="1">
    <citation type="submission" date="2023-09" db="EMBL/GenBank/DDBJ databases">
        <authorList>
            <person name="Wang M."/>
        </authorList>
    </citation>
    <scope>NUCLEOTIDE SEQUENCE [LARGE SCALE GENOMIC DNA]</scope>
    <source>
        <strain evidence="13">GT-2023</strain>
        <tissue evidence="13">Liver</tissue>
    </source>
</reference>
<feature type="disulfide bond" evidence="8">
    <location>
        <begin position="51"/>
        <end position="69"/>
    </location>
</feature>
<feature type="domain" description="TNFR-Cys" evidence="12">
    <location>
        <begin position="71"/>
        <end position="113"/>
    </location>
</feature>
<dbReference type="Gene3D" id="2.10.50.10">
    <property type="entry name" value="Tumor Necrosis Factor Receptor, subunit A, domain 2"/>
    <property type="match status" value="3"/>
</dbReference>
<feature type="disulfide bond" evidence="8">
    <location>
        <begin position="48"/>
        <end position="61"/>
    </location>
</feature>
<dbReference type="PROSITE" id="PS00652">
    <property type="entry name" value="TNFR_NGFR_1"/>
    <property type="match status" value="1"/>
</dbReference>
<dbReference type="SUPFAM" id="SSF57586">
    <property type="entry name" value="TNF receptor-like"/>
    <property type="match status" value="2"/>
</dbReference>
<sequence length="447" mass="48696">MLILVSRLLFMAAVWRVAEGQTLPPYSSAGPCFNKTSEYFVKDLNLCCSRCKAGTHLAVKCTVSSDTVCKPCQDGHYSDNINHFENCFSCTKCKDVKGLMYERECSADTKSVCVCKPGMFCSKRFDQECQECKKYKSCKPGEYISRKGSPTSDVRCAQCPSGEFSNHSNSVSCKPHTKCEGGSVLRSGNSTTDTLCEMIPTTAAAATTTTTTTTTTTKAPLQSLSKHFPSKEPRNILSQTQETLQMIPTTTVISTSLTSLSRATPTNSNSEQQPLIYYIVIVAGLVFLIVAVAITCLLRKKKGLQKVPITDAVKVEQDPSANGTPDNQRLLPMEKGLKEPSMTSSDSQSQPDSSHSSTDWLERTSQEEYIPEQPSISSPMVNLSITATFNCHLNPTTCSIPLSTSATRTPHVETPVPLSQEEVCISCQQEDGKEALQSVQESGPCVF</sequence>
<feature type="repeat" description="TNFR-Cys" evidence="8">
    <location>
        <begin position="31"/>
        <end position="69"/>
    </location>
</feature>
<evidence type="ECO:0000256" key="4">
    <source>
        <dbReference type="ARBA" id="ARBA00022729"/>
    </source>
</evidence>
<dbReference type="CDD" id="cd15835">
    <property type="entry name" value="TNFRSF1B_teleost"/>
    <property type="match status" value="1"/>
</dbReference>
<dbReference type="InterPro" id="IPR001368">
    <property type="entry name" value="TNFR/NGFR_Cys_rich_reg"/>
</dbReference>
<evidence type="ECO:0000256" key="1">
    <source>
        <dbReference type="ARBA" id="ARBA00004613"/>
    </source>
</evidence>
<feature type="chain" id="PRO_5047049578" description="TNFR-Cys domain-containing protein" evidence="11">
    <location>
        <begin position="21"/>
        <end position="447"/>
    </location>
</feature>
<feature type="domain" description="TNFR-Cys" evidence="12">
    <location>
        <begin position="31"/>
        <end position="69"/>
    </location>
</feature>
<evidence type="ECO:0000256" key="3">
    <source>
        <dbReference type="ARBA" id="ARBA00022703"/>
    </source>
</evidence>
<evidence type="ECO:0000256" key="9">
    <source>
        <dbReference type="SAM" id="MobiDB-lite"/>
    </source>
</evidence>
<feature type="transmembrane region" description="Helical" evidence="10">
    <location>
        <begin position="275"/>
        <end position="298"/>
    </location>
</feature>
<feature type="compositionally biased region" description="Low complexity" evidence="9">
    <location>
        <begin position="340"/>
        <end position="358"/>
    </location>
</feature>
<keyword evidence="10" id="KW-0812">Transmembrane</keyword>
<feature type="disulfide bond" evidence="8">
    <location>
        <begin position="32"/>
        <end position="47"/>
    </location>
</feature>
<feature type="repeat" description="TNFR-Cys" evidence="8">
    <location>
        <begin position="158"/>
        <end position="196"/>
    </location>
</feature>
<keyword evidence="2" id="KW-0964">Secreted</keyword>
<feature type="domain" description="TNFR-Cys" evidence="12">
    <location>
        <begin position="114"/>
        <end position="156"/>
    </location>
</feature>
<evidence type="ECO:0000256" key="8">
    <source>
        <dbReference type="PROSITE-ProRule" id="PRU00206"/>
    </source>
</evidence>
<evidence type="ECO:0000256" key="2">
    <source>
        <dbReference type="ARBA" id="ARBA00022525"/>
    </source>
</evidence>
<dbReference type="InterPro" id="IPR052459">
    <property type="entry name" value="TNFRSF_decoy_receptor"/>
</dbReference>
<dbReference type="SMART" id="SM00208">
    <property type="entry name" value="TNFR"/>
    <property type="match status" value="4"/>
</dbReference>
<keyword evidence="5" id="KW-0677">Repeat</keyword>
<keyword evidence="7" id="KW-0325">Glycoprotein</keyword>
<feature type="domain" description="TNFR-Cys" evidence="12">
    <location>
        <begin position="158"/>
        <end position="196"/>
    </location>
</feature>
<comment type="caution">
    <text evidence="13">The sequence shown here is derived from an EMBL/GenBank/DDBJ whole genome shotgun (WGS) entry which is preliminary data.</text>
</comment>
<dbReference type="PROSITE" id="PS50050">
    <property type="entry name" value="TNFR_NGFR_2"/>
    <property type="match status" value="4"/>
</dbReference>
<comment type="caution">
    <text evidence="8">Lacks conserved residue(s) required for the propagation of feature annotation.</text>
</comment>
<feature type="disulfide bond" evidence="8">
    <location>
        <begin position="138"/>
        <end position="156"/>
    </location>
</feature>
<evidence type="ECO:0000256" key="10">
    <source>
        <dbReference type="SAM" id="Phobius"/>
    </source>
</evidence>
<dbReference type="PANTHER" id="PTHR23097:SF90">
    <property type="entry name" value="TUMOR NECROSIS FACTOR RECEPTOR SUPERFAMILY MEMBER 11B"/>
    <property type="match status" value="1"/>
</dbReference>
<evidence type="ECO:0000259" key="12">
    <source>
        <dbReference type="PROSITE" id="PS50050"/>
    </source>
</evidence>
<keyword evidence="3" id="KW-0053">Apoptosis</keyword>
<comment type="subcellular location">
    <subcellularLocation>
        <location evidence="1">Secreted</location>
    </subcellularLocation>
</comment>
<proteinExistence type="predicted"/>
<dbReference type="EMBL" id="JAYMGO010000011">
    <property type="protein sequence ID" value="KAL1265021.1"/>
    <property type="molecule type" value="Genomic_DNA"/>
</dbReference>
<feature type="disulfide bond" evidence="8">
    <location>
        <begin position="72"/>
        <end position="87"/>
    </location>
</feature>
<dbReference type="PANTHER" id="PTHR23097">
    <property type="entry name" value="TUMOR NECROSIS FACTOR RECEPTOR SUPERFAMILY MEMBER"/>
    <property type="match status" value="1"/>
</dbReference>
<gene>
    <name evidence="13" type="ORF">QQF64_003048</name>
</gene>
<feature type="region of interest" description="Disordered" evidence="9">
    <location>
        <begin position="338"/>
        <end position="361"/>
    </location>
</feature>
<evidence type="ECO:0000256" key="6">
    <source>
        <dbReference type="ARBA" id="ARBA00023157"/>
    </source>
</evidence>
<accession>A0ABR3MKC8</accession>
<feature type="repeat" description="TNFR-Cys" evidence="8">
    <location>
        <begin position="71"/>
        <end position="113"/>
    </location>
</feature>